<dbReference type="EMBL" id="WIUZ02000001">
    <property type="protein sequence ID" value="KAF9792864.1"/>
    <property type="molecule type" value="Genomic_DNA"/>
</dbReference>
<protein>
    <submittedName>
        <fullName evidence="2">Uncharacterized protein</fullName>
    </submittedName>
</protein>
<feature type="region of interest" description="Disordered" evidence="1">
    <location>
        <begin position="1"/>
        <end position="53"/>
    </location>
</feature>
<reference evidence="2" key="1">
    <citation type="journal article" date="2020" name="Nat. Commun.">
        <title>Large-scale genome sequencing of mycorrhizal fungi provides insights into the early evolution of symbiotic traits.</title>
        <authorList>
            <person name="Miyauchi S."/>
            <person name="Kiss E."/>
            <person name="Kuo A."/>
            <person name="Drula E."/>
            <person name="Kohler A."/>
            <person name="Sanchez-Garcia M."/>
            <person name="Morin E."/>
            <person name="Andreopoulos B."/>
            <person name="Barry K.W."/>
            <person name="Bonito G."/>
            <person name="Buee M."/>
            <person name="Carver A."/>
            <person name="Chen C."/>
            <person name="Cichocki N."/>
            <person name="Clum A."/>
            <person name="Culley D."/>
            <person name="Crous P.W."/>
            <person name="Fauchery L."/>
            <person name="Girlanda M."/>
            <person name="Hayes R.D."/>
            <person name="Keri Z."/>
            <person name="LaButti K."/>
            <person name="Lipzen A."/>
            <person name="Lombard V."/>
            <person name="Magnuson J."/>
            <person name="Maillard F."/>
            <person name="Murat C."/>
            <person name="Nolan M."/>
            <person name="Ohm R.A."/>
            <person name="Pangilinan J."/>
            <person name="Pereira M.F."/>
            <person name="Perotto S."/>
            <person name="Peter M."/>
            <person name="Pfister S."/>
            <person name="Riley R."/>
            <person name="Sitrit Y."/>
            <person name="Stielow J.B."/>
            <person name="Szollosi G."/>
            <person name="Zifcakova L."/>
            <person name="Stursova M."/>
            <person name="Spatafora J.W."/>
            <person name="Tedersoo L."/>
            <person name="Vaario L.M."/>
            <person name="Yamada A."/>
            <person name="Yan M."/>
            <person name="Wang P."/>
            <person name="Xu J."/>
            <person name="Bruns T."/>
            <person name="Baldrian P."/>
            <person name="Vilgalys R."/>
            <person name="Dunand C."/>
            <person name="Henrissat B."/>
            <person name="Grigoriev I.V."/>
            <person name="Hibbett D."/>
            <person name="Nagy L.G."/>
            <person name="Martin F.M."/>
        </authorList>
    </citation>
    <scope>NUCLEOTIDE SEQUENCE</scope>
    <source>
        <strain evidence="2">UH-Tt-Lm1</strain>
    </source>
</reference>
<dbReference type="Proteomes" id="UP000736335">
    <property type="component" value="Unassembled WGS sequence"/>
</dbReference>
<evidence type="ECO:0000313" key="3">
    <source>
        <dbReference type="Proteomes" id="UP000736335"/>
    </source>
</evidence>
<proteinExistence type="predicted"/>
<dbReference type="AlphaFoldDB" id="A0A9P6HQF0"/>
<reference evidence="2" key="2">
    <citation type="submission" date="2020-11" db="EMBL/GenBank/DDBJ databases">
        <authorList>
            <consortium name="DOE Joint Genome Institute"/>
            <person name="Kuo A."/>
            <person name="Miyauchi S."/>
            <person name="Kiss E."/>
            <person name="Drula E."/>
            <person name="Kohler A."/>
            <person name="Sanchez-Garcia M."/>
            <person name="Andreopoulos B."/>
            <person name="Barry K.W."/>
            <person name="Bonito G."/>
            <person name="Buee M."/>
            <person name="Carver A."/>
            <person name="Chen C."/>
            <person name="Cichocki N."/>
            <person name="Clum A."/>
            <person name="Culley D."/>
            <person name="Crous P.W."/>
            <person name="Fauchery L."/>
            <person name="Girlanda M."/>
            <person name="Hayes R."/>
            <person name="Keri Z."/>
            <person name="Labutti K."/>
            <person name="Lipzen A."/>
            <person name="Lombard V."/>
            <person name="Magnuson J."/>
            <person name="Maillard F."/>
            <person name="Morin E."/>
            <person name="Murat C."/>
            <person name="Nolan M."/>
            <person name="Ohm R."/>
            <person name="Pangilinan J."/>
            <person name="Pereira M."/>
            <person name="Perotto S."/>
            <person name="Peter M."/>
            <person name="Riley R."/>
            <person name="Sitrit Y."/>
            <person name="Stielow B."/>
            <person name="Szollosi G."/>
            <person name="Zifcakova L."/>
            <person name="Stursova M."/>
            <person name="Spatafora J.W."/>
            <person name="Tedersoo L."/>
            <person name="Vaario L.-M."/>
            <person name="Yamada A."/>
            <person name="Yan M."/>
            <person name="Wang P."/>
            <person name="Xu J."/>
            <person name="Bruns T."/>
            <person name="Baldrian P."/>
            <person name="Vilgalys R."/>
            <person name="Henrissat B."/>
            <person name="Grigoriev I.V."/>
            <person name="Hibbett D."/>
            <person name="Nagy L.G."/>
            <person name="Martin F.M."/>
        </authorList>
    </citation>
    <scope>NUCLEOTIDE SEQUENCE</scope>
    <source>
        <strain evidence="2">UH-Tt-Lm1</strain>
    </source>
</reference>
<evidence type="ECO:0000313" key="2">
    <source>
        <dbReference type="EMBL" id="KAF9792864.1"/>
    </source>
</evidence>
<sequence>MSGRLASFKGPSTPLSPESSPGKIRPNNRGTAAGNKGGANSTPPSSPGRELESTFHRKTRALLLEIRSICRLWSDIVLHDGLKAAKTLVDARTELEWVFESAFCNRSPVRLTVFFAESSNALAVLPPGENPTCRIVGPKLRIMDKQVRDLDGVLTKLKDLLGRLNSAVDKMELVLFEAHRAKGWLWVEEEPLWTSWSLHKFVTTIPQIARAYHRSYHMHLGIVETLRPHSVSFETSRQEINRWVAQPHLEETGWDAEWEDLCQVEVDRWQV</sequence>
<dbReference type="OrthoDB" id="17066at2759"/>
<comment type="caution">
    <text evidence="2">The sequence shown here is derived from an EMBL/GenBank/DDBJ whole genome shotgun (WGS) entry which is preliminary data.</text>
</comment>
<keyword evidence="3" id="KW-1185">Reference proteome</keyword>
<name>A0A9P6HQF0_9AGAM</name>
<organism evidence="2 3">
    <name type="scientific">Thelephora terrestris</name>
    <dbReference type="NCBI Taxonomy" id="56493"/>
    <lineage>
        <taxon>Eukaryota</taxon>
        <taxon>Fungi</taxon>
        <taxon>Dikarya</taxon>
        <taxon>Basidiomycota</taxon>
        <taxon>Agaricomycotina</taxon>
        <taxon>Agaricomycetes</taxon>
        <taxon>Thelephorales</taxon>
        <taxon>Thelephoraceae</taxon>
        <taxon>Thelephora</taxon>
    </lineage>
</organism>
<evidence type="ECO:0000256" key="1">
    <source>
        <dbReference type="SAM" id="MobiDB-lite"/>
    </source>
</evidence>
<gene>
    <name evidence="2" type="ORF">BJ322DRAFT_1103323</name>
</gene>
<accession>A0A9P6HQF0</accession>